<evidence type="ECO:0000313" key="2">
    <source>
        <dbReference type="Proteomes" id="UP001172673"/>
    </source>
</evidence>
<dbReference type="AlphaFoldDB" id="A0AA38X8Z2"/>
<keyword evidence="2" id="KW-1185">Reference proteome</keyword>
<dbReference type="Pfam" id="PF07247">
    <property type="entry name" value="AATase"/>
    <property type="match status" value="1"/>
</dbReference>
<dbReference type="PANTHER" id="PTHR28037:SF1">
    <property type="entry name" value="ALCOHOL O-ACETYLTRANSFERASE 1-RELATED"/>
    <property type="match status" value="1"/>
</dbReference>
<dbReference type="InterPro" id="IPR023213">
    <property type="entry name" value="CAT-like_dom_sf"/>
</dbReference>
<comment type="caution">
    <text evidence="1">The sequence shown here is derived from an EMBL/GenBank/DDBJ whole genome shotgun (WGS) entry which is preliminary data.</text>
</comment>
<gene>
    <name evidence="1" type="primary">ATF1_2</name>
    <name evidence="1" type="ORF">H2200_006746</name>
</gene>
<dbReference type="InterPro" id="IPR010828">
    <property type="entry name" value="Atf2/Sli1-like"/>
</dbReference>
<sequence>MAEPQSFSQLRAVGRLEKHATARHSLGYYRNVGVSAQYSTLSPMSVTDLPSLMYRSLASVVTEHPSLSAIVVDEDKSSSYFARMPTIDFSRVVRFLVCPDLFKEEIGTAKLDEILEDEHNRSFHPLNGETPLWRLVVVHASSTVSQFLALFIYHHAIADGTSGLAFHRSLLSRLSQENDRSLQVPGSGLGPDQQGDHVFQVPEKPLIPNLESLHPLPLSISYIFNSLWHEYFSGRPSKLWTGAAIRDDGSSQRSRFKSMSFSQANTSKLLRACRSNLTSVTATLHAILAAAVFSQLPLMQYTVLRVDGAVSLRRWMPEKHVKGDSMGTWVSRYLEEHHRRSRNPDSATGAFRYFSWDEARRIRATINVEIDKKGQDSVVGLLKFAGDLHGYFKKKIGKQREESFEFSNIGVFKGGYGGMEKWRIGRVVFSQSADVVGAAFETSLVTGEDGRLNIGFSWMEGVVESTWMDQLMLTYKSFVEEVVADYSP</sequence>
<name>A0AA38X8Z2_9EURO</name>
<dbReference type="Proteomes" id="UP001172673">
    <property type="component" value="Unassembled WGS sequence"/>
</dbReference>
<dbReference type="GO" id="GO:0008080">
    <property type="term" value="F:N-acetyltransferase activity"/>
    <property type="evidence" value="ECO:0007669"/>
    <property type="project" value="TreeGrafter"/>
</dbReference>
<proteinExistence type="predicted"/>
<evidence type="ECO:0000313" key="1">
    <source>
        <dbReference type="EMBL" id="KAJ9608975.1"/>
    </source>
</evidence>
<protein>
    <submittedName>
        <fullName evidence="1">Alcohol acetyltransferase</fullName>
    </submittedName>
</protein>
<dbReference type="SUPFAM" id="SSF52777">
    <property type="entry name" value="CoA-dependent acyltransferases"/>
    <property type="match status" value="1"/>
</dbReference>
<dbReference type="InterPro" id="IPR052058">
    <property type="entry name" value="Alcohol_O-acetyltransferase"/>
</dbReference>
<dbReference type="EMBL" id="JAPDRK010000009">
    <property type="protein sequence ID" value="KAJ9608975.1"/>
    <property type="molecule type" value="Genomic_DNA"/>
</dbReference>
<dbReference type="PANTHER" id="PTHR28037">
    <property type="entry name" value="ALCOHOL O-ACETYLTRANSFERASE 1-RELATED"/>
    <property type="match status" value="1"/>
</dbReference>
<dbReference type="Gene3D" id="3.30.559.10">
    <property type="entry name" value="Chloramphenicol acetyltransferase-like domain"/>
    <property type="match status" value="1"/>
</dbReference>
<reference evidence="1" key="1">
    <citation type="submission" date="2022-10" db="EMBL/GenBank/DDBJ databases">
        <title>Culturing micro-colonial fungi from biological soil crusts in the Mojave desert and describing Neophaeococcomyces mojavensis, and introducing the new genera and species Taxawa tesnikishii.</title>
        <authorList>
            <person name="Kurbessoian T."/>
            <person name="Stajich J.E."/>
        </authorList>
    </citation>
    <scope>NUCLEOTIDE SEQUENCE</scope>
    <source>
        <strain evidence="1">TK_41</strain>
    </source>
</reference>
<accession>A0AA38X8Z2</accession>
<organism evidence="1 2">
    <name type="scientific">Cladophialophora chaetospira</name>
    <dbReference type="NCBI Taxonomy" id="386627"/>
    <lineage>
        <taxon>Eukaryota</taxon>
        <taxon>Fungi</taxon>
        <taxon>Dikarya</taxon>
        <taxon>Ascomycota</taxon>
        <taxon>Pezizomycotina</taxon>
        <taxon>Eurotiomycetes</taxon>
        <taxon>Chaetothyriomycetidae</taxon>
        <taxon>Chaetothyriales</taxon>
        <taxon>Herpotrichiellaceae</taxon>
        <taxon>Cladophialophora</taxon>
    </lineage>
</organism>